<evidence type="ECO:0000313" key="2">
    <source>
        <dbReference type="Proteomes" id="UP000189933"/>
    </source>
</evidence>
<protein>
    <submittedName>
        <fullName evidence="1">Uncharacterized protein</fullName>
    </submittedName>
</protein>
<organism evidence="1 2">
    <name type="scientific">Carboxydocella sporoproducens DSM 16521</name>
    <dbReference type="NCBI Taxonomy" id="1121270"/>
    <lineage>
        <taxon>Bacteria</taxon>
        <taxon>Bacillati</taxon>
        <taxon>Bacillota</taxon>
        <taxon>Clostridia</taxon>
        <taxon>Eubacteriales</taxon>
        <taxon>Clostridiales Family XVI. Incertae Sedis</taxon>
        <taxon>Carboxydocella</taxon>
    </lineage>
</organism>
<gene>
    <name evidence="1" type="ORF">SAMN02745885_01564</name>
</gene>
<dbReference type="Proteomes" id="UP000189933">
    <property type="component" value="Unassembled WGS sequence"/>
</dbReference>
<evidence type="ECO:0000313" key="1">
    <source>
        <dbReference type="EMBL" id="SJZ99817.1"/>
    </source>
</evidence>
<reference evidence="2" key="1">
    <citation type="submission" date="2017-02" db="EMBL/GenBank/DDBJ databases">
        <authorList>
            <person name="Varghese N."/>
            <person name="Submissions S."/>
        </authorList>
    </citation>
    <scope>NUCLEOTIDE SEQUENCE [LARGE SCALE GENOMIC DNA]</scope>
    <source>
        <strain evidence="2">DSM 16521</strain>
    </source>
</reference>
<keyword evidence="2" id="KW-1185">Reference proteome</keyword>
<accession>A0A1T4Q856</accession>
<sequence>MKSAVCVQEKLPELTPEQIAYYRQKALYAANARGLEITGIDVYMTPQGKVKVVTHFAPSSIERVRRVTGYFCKLSNCNDAKLQEIAQRVKHSPLGITCGCN</sequence>
<dbReference type="OrthoDB" id="3173988at2"/>
<dbReference type="RefSeq" id="WP_078665624.1">
    <property type="nucleotide sequence ID" value="NZ_FUXM01000017.1"/>
</dbReference>
<proteinExistence type="predicted"/>
<name>A0A1T4Q856_9FIRM</name>
<dbReference type="EMBL" id="FUXM01000017">
    <property type="protein sequence ID" value="SJZ99817.1"/>
    <property type="molecule type" value="Genomic_DNA"/>
</dbReference>
<dbReference type="AlphaFoldDB" id="A0A1T4Q856"/>